<protein>
    <submittedName>
        <fullName evidence="1">Uncharacterized protein</fullName>
    </submittedName>
</protein>
<dbReference type="AlphaFoldDB" id="A0A564YWI6"/>
<evidence type="ECO:0000313" key="2">
    <source>
        <dbReference type="Proteomes" id="UP000321570"/>
    </source>
</evidence>
<accession>A0A564YWI6</accession>
<organism evidence="1 2">
    <name type="scientific">Hymenolepis diminuta</name>
    <name type="common">Rat tapeworm</name>
    <dbReference type="NCBI Taxonomy" id="6216"/>
    <lineage>
        <taxon>Eukaryota</taxon>
        <taxon>Metazoa</taxon>
        <taxon>Spiralia</taxon>
        <taxon>Lophotrochozoa</taxon>
        <taxon>Platyhelminthes</taxon>
        <taxon>Cestoda</taxon>
        <taxon>Eucestoda</taxon>
        <taxon>Cyclophyllidea</taxon>
        <taxon>Hymenolepididae</taxon>
        <taxon>Hymenolepis</taxon>
    </lineage>
</organism>
<dbReference type="EMBL" id="CABIJS010000444">
    <property type="protein sequence ID" value="VUZ51526.1"/>
    <property type="molecule type" value="Genomic_DNA"/>
</dbReference>
<name>A0A564YWI6_HYMDI</name>
<keyword evidence="2" id="KW-1185">Reference proteome</keyword>
<proteinExistence type="predicted"/>
<gene>
    <name evidence="1" type="ORF">WMSIL1_LOCUS10348</name>
</gene>
<dbReference type="Proteomes" id="UP000321570">
    <property type="component" value="Unassembled WGS sequence"/>
</dbReference>
<reference evidence="1 2" key="1">
    <citation type="submission" date="2019-07" db="EMBL/GenBank/DDBJ databases">
        <authorList>
            <person name="Jastrzebski P J."/>
            <person name="Paukszto L."/>
            <person name="Jastrzebski P J."/>
        </authorList>
    </citation>
    <scope>NUCLEOTIDE SEQUENCE [LARGE SCALE GENOMIC DNA]</scope>
    <source>
        <strain evidence="1 2">WMS-il1</strain>
    </source>
</reference>
<evidence type="ECO:0000313" key="1">
    <source>
        <dbReference type="EMBL" id="VUZ51526.1"/>
    </source>
</evidence>
<sequence length="85" mass="9594">MLRSALNCSGDFVKCLPSRQMAISIIKDHVPLIKFRAHQSIEDAAEPTPFSLENNPAEPSLHPNFFRKPISEEELDNFQRGGLNM</sequence>